<evidence type="ECO:0000313" key="5">
    <source>
        <dbReference type="Proteomes" id="UP000186309"/>
    </source>
</evidence>
<name>A0A1U7CLA2_9BACT</name>
<dbReference type="InterPro" id="IPR012132">
    <property type="entry name" value="GMC_OxRdtase"/>
</dbReference>
<protein>
    <submittedName>
        <fullName evidence="4">Putative GMC-type oxidoreductase</fullName>
        <ecNumber evidence="4">1.1.-.-</ecNumber>
    </submittedName>
</protein>
<dbReference type="Pfam" id="PF00732">
    <property type="entry name" value="GMC_oxred_N"/>
    <property type="match status" value="1"/>
</dbReference>
<dbReference type="EC" id="1.1.-.-" evidence="4"/>
<evidence type="ECO:0000256" key="1">
    <source>
        <dbReference type="ARBA" id="ARBA00010790"/>
    </source>
</evidence>
<evidence type="ECO:0000256" key="2">
    <source>
        <dbReference type="PIRSR" id="PIRSR000137-2"/>
    </source>
</evidence>
<dbReference type="Gene3D" id="3.30.560.10">
    <property type="entry name" value="Glucose Oxidase, domain 3"/>
    <property type="match status" value="2"/>
</dbReference>
<dbReference type="Gene3D" id="3.50.50.60">
    <property type="entry name" value="FAD/NAD(P)-binding domain"/>
    <property type="match status" value="2"/>
</dbReference>
<sequence>MAQEQQPQFDYVVVGSGGGGGPVAANLASAGFKVLLIEAGDEHENLSYQVPAFHGQATEDPEMRWDFFVQHYSAPERNTDGYDSKYVTEKKGVLYPRAGTLGGCTGHHALITLYPHNSDWEEISRIAKTYDPTDESWAPDRMRRIFERIERCGYLGEQGPKDVEARHGFSGWLTTEVLTDLIDPEALLDSPDLQLLQTVIGAVHATIWDVDFNPHDPKSLGRLLDRLESTLERAPNLKQLFKLQPLVDKKAELEAHVKGSLNQFLDPNDYRVTLEHREGVFLIPISVSPDERKRVGTRERIKQVKARFPENLTIWCNSFVTRIVFEGNKAVGVEYVNSQKYYDAAREDRSAPPRNEERKVERVKREVVVAGGSFNTPQLLMLSGIGPKEQVEKYKIKSVIDLPAVGGFLQDRYELGFISEAPKNYTILSDYLFREPKPGEKDAALDQWKATHNGLYATNGAVLCVIRKSSHRADENPDLFIFGLPAAFKGYFPGYADTLEQRRNRFTWAILKGHTRNKGGYVRLKSSDPFERPEINFKYFDEGTDEGGDDLAAMVEGVDFVRRFTSHLGLHALPLVAQKKKHPPDMNDGYQISEWVKQEAWGHHACGTCRIGPKDKPDEAALDADFKVRGAEGLRVVDASVFPSIPGFFIVTPIYMIAEKASESILKDAGWKPRDGGQNGLNLPEIG</sequence>
<keyword evidence="4" id="KW-0560">Oxidoreductase</keyword>
<dbReference type="GO" id="GO:0050660">
    <property type="term" value="F:flavin adenine dinucleotide binding"/>
    <property type="evidence" value="ECO:0007669"/>
    <property type="project" value="InterPro"/>
</dbReference>
<organism evidence="4 5">
    <name type="scientific">Paludisphaera borealis</name>
    <dbReference type="NCBI Taxonomy" id="1387353"/>
    <lineage>
        <taxon>Bacteria</taxon>
        <taxon>Pseudomonadati</taxon>
        <taxon>Planctomycetota</taxon>
        <taxon>Planctomycetia</taxon>
        <taxon>Isosphaerales</taxon>
        <taxon>Isosphaeraceae</taxon>
        <taxon>Paludisphaera</taxon>
    </lineage>
</organism>
<dbReference type="KEGG" id="pbor:BSF38_01146"/>
<dbReference type="SUPFAM" id="SSF51905">
    <property type="entry name" value="FAD/NAD(P)-binding domain"/>
    <property type="match status" value="1"/>
</dbReference>
<dbReference type="InterPro" id="IPR007867">
    <property type="entry name" value="GMC_OxRtase_C"/>
</dbReference>
<comment type="cofactor">
    <cofactor evidence="2">
        <name>FAD</name>
        <dbReference type="ChEBI" id="CHEBI:57692"/>
    </cofactor>
</comment>
<dbReference type="OrthoDB" id="9785276at2"/>
<dbReference type="PANTHER" id="PTHR11552:SF213">
    <property type="entry name" value="DEHYDROGENASE, PUTATIVE-RELATED"/>
    <property type="match status" value="1"/>
</dbReference>
<dbReference type="AlphaFoldDB" id="A0A1U7CLA2"/>
<dbReference type="InterPro" id="IPR000172">
    <property type="entry name" value="GMC_OxRdtase_N"/>
</dbReference>
<dbReference type="PROSITE" id="PS00624">
    <property type="entry name" value="GMC_OXRED_2"/>
    <property type="match status" value="1"/>
</dbReference>
<dbReference type="RefSeq" id="WP_076343855.1">
    <property type="nucleotide sequence ID" value="NZ_CP019082.1"/>
</dbReference>
<keyword evidence="2" id="KW-0285">Flavoprotein</keyword>
<dbReference type="Pfam" id="PF05199">
    <property type="entry name" value="GMC_oxred_C"/>
    <property type="match status" value="1"/>
</dbReference>
<keyword evidence="5" id="KW-1185">Reference proteome</keyword>
<dbReference type="Proteomes" id="UP000186309">
    <property type="component" value="Chromosome"/>
</dbReference>
<dbReference type="PIRSF" id="PIRSF000137">
    <property type="entry name" value="Alcohol_oxidase"/>
    <property type="match status" value="1"/>
</dbReference>
<proteinExistence type="inferred from homology"/>
<dbReference type="InterPro" id="IPR036188">
    <property type="entry name" value="FAD/NAD-bd_sf"/>
</dbReference>
<reference evidence="5" key="1">
    <citation type="submission" date="2016-12" db="EMBL/GenBank/DDBJ databases">
        <title>Comparative genomics of four Isosphaeraceae planctomycetes: a common pool of plasmids and glycoside hydrolase genes.</title>
        <authorList>
            <person name="Ivanova A."/>
        </authorList>
    </citation>
    <scope>NUCLEOTIDE SEQUENCE [LARGE SCALE GENOMIC DNA]</scope>
    <source>
        <strain evidence="5">PX4</strain>
    </source>
</reference>
<dbReference type="EMBL" id="CP019082">
    <property type="protein sequence ID" value="APW59715.1"/>
    <property type="molecule type" value="Genomic_DNA"/>
</dbReference>
<keyword evidence="2" id="KW-0274">FAD</keyword>
<gene>
    <name evidence="4" type="ORF">BSF38_01146</name>
</gene>
<evidence type="ECO:0000313" key="4">
    <source>
        <dbReference type="EMBL" id="APW59715.1"/>
    </source>
</evidence>
<comment type="similarity">
    <text evidence="1">Belongs to the GMC oxidoreductase family.</text>
</comment>
<accession>A0A1U7CLA2</accession>
<dbReference type="GO" id="GO:0016614">
    <property type="term" value="F:oxidoreductase activity, acting on CH-OH group of donors"/>
    <property type="evidence" value="ECO:0007669"/>
    <property type="project" value="InterPro"/>
</dbReference>
<dbReference type="PANTHER" id="PTHR11552">
    <property type="entry name" value="GLUCOSE-METHANOL-CHOLINE GMC OXIDOREDUCTASE"/>
    <property type="match status" value="1"/>
</dbReference>
<feature type="domain" description="Glucose-methanol-choline oxidoreductase N-terminal" evidence="3">
    <location>
        <begin position="372"/>
        <end position="386"/>
    </location>
</feature>
<dbReference type="SUPFAM" id="SSF54373">
    <property type="entry name" value="FAD-linked reductases, C-terminal domain"/>
    <property type="match status" value="1"/>
</dbReference>
<dbReference type="STRING" id="1387353.BSF38_01146"/>
<evidence type="ECO:0000259" key="3">
    <source>
        <dbReference type="PROSITE" id="PS00624"/>
    </source>
</evidence>
<feature type="binding site" evidence="2">
    <location>
        <position position="320"/>
    </location>
    <ligand>
        <name>FAD</name>
        <dbReference type="ChEBI" id="CHEBI:57692"/>
    </ligand>
</feature>